<evidence type="ECO:0000313" key="2">
    <source>
        <dbReference type="Proteomes" id="UP001214043"/>
    </source>
</evidence>
<gene>
    <name evidence="1" type="ORF">PUV54_00005</name>
</gene>
<reference evidence="1" key="1">
    <citation type="submission" date="2023-02" db="EMBL/GenBank/DDBJ databases">
        <title>Genome sequence of Hyphococcus flavus.</title>
        <authorList>
            <person name="Rong J.-C."/>
            <person name="Zhao Q."/>
            <person name="Yi M."/>
            <person name="Wu J.-Y."/>
        </authorList>
    </citation>
    <scope>NUCLEOTIDE SEQUENCE</scope>
    <source>
        <strain evidence="1">MCCC 1K03223</strain>
    </source>
</reference>
<keyword evidence="2" id="KW-1185">Reference proteome</keyword>
<dbReference type="RefSeq" id="WP_274493463.1">
    <property type="nucleotide sequence ID" value="NZ_CP118166.1"/>
</dbReference>
<proteinExistence type="predicted"/>
<dbReference type="Pfam" id="PF13578">
    <property type="entry name" value="Methyltransf_24"/>
    <property type="match status" value="1"/>
</dbReference>
<dbReference type="EMBL" id="CP118166">
    <property type="protein sequence ID" value="WDI31576.1"/>
    <property type="molecule type" value="Genomic_DNA"/>
</dbReference>
<accession>A0AAE9ZC25</accession>
<keyword evidence="1" id="KW-0808">Transferase</keyword>
<dbReference type="InterPro" id="IPR029063">
    <property type="entry name" value="SAM-dependent_MTases_sf"/>
</dbReference>
<name>A0AAE9ZC25_9PROT</name>
<dbReference type="AlphaFoldDB" id="A0AAE9ZC25"/>
<dbReference type="GO" id="GO:0008168">
    <property type="term" value="F:methyltransferase activity"/>
    <property type="evidence" value="ECO:0007669"/>
    <property type="project" value="UniProtKB-KW"/>
</dbReference>
<dbReference type="SUPFAM" id="SSF53335">
    <property type="entry name" value="S-adenosyl-L-methionine-dependent methyltransferases"/>
    <property type="match status" value="1"/>
</dbReference>
<dbReference type="KEGG" id="hfl:PUV54_00005"/>
<evidence type="ECO:0000313" key="1">
    <source>
        <dbReference type="EMBL" id="WDI31576.1"/>
    </source>
</evidence>
<sequence>MKQKLIDFISAAWLAAGSKILRTVAADFPNMPRSAAALDRLNIVLQNRTYYRPFITREDLRAPLRDARNLPGVTLDIDAQMALLAALEPFMGEIADLPVTPPDDLSFGYYNGCYGPGDAEILYGMIRKLKPKRIIEIGSGHSTKLAVKALKANGGGGHTCIEPYEAPWLDRLGVETVRKKAESLDPAYFDQLSEGDILFIDSSHIIRPQGDVLFEYLEVLPALAPGVIVHVHDIFTPFDYHEDWIIDRGLLWNEQYLLEALLSGGGFDIMLSANWLSRTRTDEMAAILPGFANHLDAEPSSFWVRKKG</sequence>
<dbReference type="Proteomes" id="UP001214043">
    <property type="component" value="Chromosome"/>
</dbReference>
<keyword evidence="1" id="KW-0489">Methyltransferase</keyword>
<protein>
    <submittedName>
        <fullName evidence="1">Class I SAM-dependent methyltransferase</fullName>
    </submittedName>
</protein>
<dbReference type="GO" id="GO:0032259">
    <property type="term" value="P:methylation"/>
    <property type="evidence" value="ECO:0007669"/>
    <property type="project" value="UniProtKB-KW"/>
</dbReference>
<organism evidence="1 2">
    <name type="scientific">Hyphococcus flavus</name>
    <dbReference type="NCBI Taxonomy" id="1866326"/>
    <lineage>
        <taxon>Bacteria</taxon>
        <taxon>Pseudomonadati</taxon>
        <taxon>Pseudomonadota</taxon>
        <taxon>Alphaproteobacteria</taxon>
        <taxon>Parvularculales</taxon>
        <taxon>Parvularculaceae</taxon>
        <taxon>Hyphococcus</taxon>
    </lineage>
</organism>
<dbReference type="Gene3D" id="3.40.50.150">
    <property type="entry name" value="Vaccinia Virus protein VP39"/>
    <property type="match status" value="1"/>
</dbReference>